<feature type="domain" description="C2H2-type" evidence="9">
    <location>
        <begin position="527"/>
        <end position="554"/>
    </location>
</feature>
<feature type="region of interest" description="Disordered" evidence="8">
    <location>
        <begin position="600"/>
        <end position="711"/>
    </location>
</feature>
<dbReference type="Pfam" id="PF14420">
    <property type="entry name" value="Clr5"/>
    <property type="match status" value="1"/>
</dbReference>
<feature type="compositionally biased region" description="Basic and acidic residues" evidence="8">
    <location>
        <begin position="682"/>
        <end position="711"/>
    </location>
</feature>
<feature type="compositionally biased region" description="Polar residues" evidence="8">
    <location>
        <begin position="512"/>
        <end position="521"/>
    </location>
</feature>
<dbReference type="PANTHER" id="PTHR35391">
    <property type="entry name" value="C2H2-TYPE DOMAIN-CONTAINING PROTEIN-RELATED"/>
    <property type="match status" value="1"/>
</dbReference>
<keyword evidence="4 7" id="KW-0863">Zinc-finger</keyword>
<gene>
    <name evidence="10" type="ORF">GJ744_004412</name>
</gene>
<accession>A0A8H7AWA8</accession>
<feature type="domain" description="C2H2-type" evidence="9">
    <location>
        <begin position="404"/>
        <end position="432"/>
    </location>
</feature>
<organism evidence="10 11">
    <name type="scientific">Endocarpon pusillum</name>
    <dbReference type="NCBI Taxonomy" id="364733"/>
    <lineage>
        <taxon>Eukaryota</taxon>
        <taxon>Fungi</taxon>
        <taxon>Dikarya</taxon>
        <taxon>Ascomycota</taxon>
        <taxon>Pezizomycotina</taxon>
        <taxon>Eurotiomycetes</taxon>
        <taxon>Chaetothyriomycetidae</taxon>
        <taxon>Verrucariales</taxon>
        <taxon>Verrucariaceae</taxon>
        <taxon>Endocarpon</taxon>
    </lineage>
</organism>
<dbReference type="Proteomes" id="UP000606974">
    <property type="component" value="Unassembled WGS sequence"/>
</dbReference>
<dbReference type="Gene3D" id="3.30.160.60">
    <property type="entry name" value="Classic Zinc Finger"/>
    <property type="match status" value="3"/>
</dbReference>
<evidence type="ECO:0000256" key="8">
    <source>
        <dbReference type="SAM" id="MobiDB-lite"/>
    </source>
</evidence>
<dbReference type="SUPFAM" id="SSF57667">
    <property type="entry name" value="beta-beta-alpha zinc fingers"/>
    <property type="match status" value="2"/>
</dbReference>
<feature type="compositionally biased region" description="Basic and acidic residues" evidence="8">
    <location>
        <begin position="488"/>
        <end position="504"/>
    </location>
</feature>
<dbReference type="Pfam" id="PF00096">
    <property type="entry name" value="zf-C2H2"/>
    <property type="match status" value="1"/>
</dbReference>
<evidence type="ECO:0000256" key="6">
    <source>
        <dbReference type="ARBA" id="ARBA00023242"/>
    </source>
</evidence>
<evidence type="ECO:0000256" key="1">
    <source>
        <dbReference type="ARBA" id="ARBA00004123"/>
    </source>
</evidence>
<evidence type="ECO:0000259" key="9">
    <source>
        <dbReference type="PROSITE" id="PS50157"/>
    </source>
</evidence>
<evidence type="ECO:0000256" key="7">
    <source>
        <dbReference type="PROSITE-ProRule" id="PRU00042"/>
    </source>
</evidence>
<feature type="domain" description="C2H2-type" evidence="9">
    <location>
        <begin position="583"/>
        <end position="613"/>
    </location>
</feature>
<protein>
    <recommendedName>
        <fullName evidence="9">C2H2-type domain-containing protein</fullName>
    </recommendedName>
</protein>
<dbReference type="PROSITE" id="PS00028">
    <property type="entry name" value="ZINC_FINGER_C2H2_1"/>
    <property type="match status" value="3"/>
</dbReference>
<dbReference type="OrthoDB" id="8117402at2759"/>
<reference evidence="10" key="1">
    <citation type="submission" date="2020-02" db="EMBL/GenBank/DDBJ databases">
        <authorList>
            <person name="Palmer J.M."/>
        </authorList>
    </citation>
    <scope>NUCLEOTIDE SEQUENCE</scope>
    <source>
        <strain evidence="10">EPUS1.4</strain>
        <tissue evidence="10">Thallus</tissue>
    </source>
</reference>
<dbReference type="FunFam" id="3.30.160.60:FF:001666">
    <property type="entry name" value="MDS1 and EVI1 complex locus"/>
    <property type="match status" value="1"/>
</dbReference>
<dbReference type="FunFam" id="3.30.160.60:FF:000446">
    <property type="entry name" value="Zinc finger protein"/>
    <property type="match status" value="1"/>
</dbReference>
<keyword evidence="6" id="KW-0539">Nucleus</keyword>
<dbReference type="PROSITE" id="PS50157">
    <property type="entry name" value="ZINC_FINGER_C2H2_2"/>
    <property type="match status" value="4"/>
</dbReference>
<keyword evidence="2" id="KW-0479">Metal-binding</keyword>
<dbReference type="AlphaFoldDB" id="A0A8H7AWA8"/>
<evidence type="ECO:0000256" key="3">
    <source>
        <dbReference type="ARBA" id="ARBA00022737"/>
    </source>
</evidence>
<dbReference type="GO" id="GO:0005634">
    <property type="term" value="C:nucleus"/>
    <property type="evidence" value="ECO:0007669"/>
    <property type="project" value="UniProtKB-SubCell"/>
</dbReference>
<feature type="domain" description="C2H2-type" evidence="9">
    <location>
        <begin position="555"/>
        <end position="582"/>
    </location>
</feature>
<feature type="region of interest" description="Disordered" evidence="8">
    <location>
        <begin position="487"/>
        <end position="526"/>
    </location>
</feature>
<dbReference type="InterPro" id="IPR058925">
    <property type="entry name" value="zf-C2H2_AcuF"/>
</dbReference>
<keyword evidence="11" id="KW-1185">Reference proteome</keyword>
<proteinExistence type="predicted"/>
<comment type="caution">
    <text evidence="10">The sequence shown here is derived from an EMBL/GenBank/DDBJ whole genome shotgun (WGS) entry which is preliminary data.</text>
</comment>
<comment type="subcellular location">
    <subcellularLocation>
        <location evidence="1">Nucleus</location>
    </subcellularLocation>
</comment>
<evidence type="ECO:0000256" key="4">
    <source>
        <dbReference type="ARBA" id="ARBA00022771"/>
    </source>
</evidence>
<dbReference type="InterPro" id="IPR013087">
    <property type="entry name" value="Znf_C2H2_type"/>
</dbReference>
<dbReference type="GO" id="GO:0008270">
    <property type="term" value="F:zinc ion binding"/>
    <property type="evidence" value="ECO:0007669"/>
    <property type="project" value="UniProtKB-KW"/>
</dbReference>
<dbReference type="EMBL" id="JAACFV010000002">
    <property type="protein sequence ID" value="KAF7514087.1"/>
    <property type="molecule type" value="Genomic_DNA"/>
</dbReference>
<keyword evidence="3" id="KW-0677">Repeat</keyword>
<keyword evidence="5" id="KW-0862">Zinc</keyword>
<dbReference type="SMART" id="SM00355">
    <property type="entry name" value="ZnF_C2H2"/>
    <property type="match status" value="6"/>
</dbReference>
<evidence type="ECO:0000256" key="5">
    <source>
        <dbReference type="ARBA" id="ARBA00022833"/>
    </source>
</evidence>
<evidence type="ECO:0000313" key="11">
    <source>
        <dbReference type="Proteomes" id="UP000606974"/>
    </source>
</evidence>
<dbReference type="PANTHER" id="PTHR35391:SF7">
    <property type="entry name" value="C2H2-TYPE DOMAIN-CONTAINING PROTEIN"/>
    <property type="match status" value="1"/>
</dbReference>
<dbReference type="Pfam" id="PF26082">
    <property type="entry name" value="zf-C2H2_AcuF"/>
    <property type="match status" value="1"/>
</dbReference>
<evidence type="ECO:0000313" key="10">
    <source>
        <dbReference type="EMBL" id="KAF7514087.1"/>
    </source>
</evidence>
<evidence type="ECO:0000256" key="2">
    <source>
        <dbReference type="ARBA" id="ARBA00022723"/>
    </source>
</evidence>
<sequence length="998" mass="112612">MASKNVEVAVAGKQSHLQNWINDRSSNSHPSSHLELGFVTSFYQECRQTLAQIWDASQSQRTVVPKLQESLTRFVLWGSGWSEGRLDFCLNGSVELRNNVIELLSGLAKALLQICDSHPRQPKPVTQEHVRALIALREQARQFSVTVDNDSEASDSEGCLSDEEASTAEISVPGLWRRALENLEFHTKCLMDLLPSIEQTYKNVCDPGLGMEDGSGKISFQVTEAARPYVLQVLDKFENASVSLAERLGEANWQRFMRVRQHMAGELRGNDLEDLHVGARSTFFPASKFQDSGLGSSLRPEPSFALTDASHSSFVSNLSEKDGSRARVPATPNEVAEGISFECFICKRMLTKIKNRIDWKIHVFADLQPYICTFNSCRSMLVTFPNRKAWSEHELTQHRTHQSWKCHLCATMFTGETSLTEHLQQKHELPQHHCKPLAASSLTRSIGPLPATNERCPLCLQKGWPSRREFETHVGRHLEEIALSVLPRDVDSDSDQHSDAHETSNRGMSLPGSESQNPERSSSTKKHRCPYCATEFTRHYNLKSHLLTHSHEKPYICQTCQSRFRRLHDLKRHTKLHTGERPHICPKCGRKFARGDALARHNKGPGSCAGRRGSTGSFGGEDDYEGGNEGSMEGLYGEPEPMEEQKISIRPGNEAVGDSSPTSPRRKHGQRRAPSSTPSPVHEVETIKISKLDSTCRGKAERQRARTAEEDVRNERVQQLGRELVEMGAQVKSAFAAAMYRQQENELLDGAQQLAEREAAVLEWEPICELERGRERQRLRGSFSGTYDGLSIAKDTPGYDSQASQPDVFTSLNADLKAKPTLLKGHERQNHSAGPSRIVPTRLTVQYTLEQWAEKRDIITQLYAREGKSLREVKEYLRTKYSFRPTDRMYQRKLAQWDLLKKKYKASEMRAILRVARQRQAAGQESIFRIRGREVDIEEVVRYFKGRGEDPSTLDLPECAIPPTITVETPPPNLTLKHDTRALKPFGDLEDIPSQPLT</sequence>
<dbReference type="InterPro" id="IPR036236">
    <property type="entry name" value="Znf_C2H2_sf"/>
</dbReference>
<dbReference type="InterPro" id="IPR025676">
    <property type="entry name" value="Clr5_dom"/>
</dbReference>
<name>A0A8H7AWA8_9EURO</name>